<gene>
    <name evidence="1" type="ORF">ACFORL_05500</name>
</gene>
<reference evidence="2" key="1">
    <citation type="journal article" date="2019" name="Int. J. Syst. Evol. Microbiol.">
        <title>The Global Catalogue of Microorganisms (GCM) 10K type strain sequencing project: providing services to taxonomists for standard genome sequencing and annotation.</title>
        <authorList>
            <consortium name="The Broad Institute Genomics Platform"/>
            <consortium name="The Broad Institute Genome Sequencing Center for Infectious Disease"/>
            <person name="Wu L."/>
            <person name="Ma J."/>
        </authorList>
    </citation>
    <scope>NUCLEOTIDE SEQUENCE [LARGE SCALE GENOMIC DNA]</scope>
    <source>
        <strain evidence="2">CCUG 59858</strain>
    </source>
</reference>
<evidence type="ECO:0000313" key="1">
    <source>
        <dbReference type="EMBL" id="MFC3908529.1"/>
    </source>
</evidence>
<evidence type="ECO:0000313" key="2">
    <source>
        <dbReference type="Proteomes" id="UP001595758"/>
    </source>
</evidence>
<accession>A0ABV8CEX8</accession>
<proteinExistence type="predicted"/>
<organism evidence="1 2">
    <name type="scientific">Legionella dresdenensis</name>
    <dbReference type="NCBI Taxonomy" id="450200"/>
    <lineage>
        <taxon>Bacteria</taxon>
        <taxon>Pseudomonadati</taxon>
        <taxon>Pseudomonadota</taxon>
        <taxon>Gammaproteobacteria</taxon>
        <taxon>Legionellales</taxon>
        <taxon>Legionellaceae</taxon>
        <taxon>Legionella</taxon>
    </lineage>
</organism>
<dbReference type="RefSeq" id="WP_382341903.1">
    <property type="nucleotide sequence ID" value="NZ_JBHSAB010000006.1"/>
</dbReference>
<comment type="caution">
    <text evidence="1">The sequence shown here is derived from an EMBL/GenBank/DDBJ whole genome shotgun (WGS) entry which is preliminary data.</text>
</comment>
<dbReference type="Gene3D" id="3.80.10.10">
    <property type="entry name" value="Ribonuclease Inhibitor"/>
    <property type="match status" value="1"/>
</dbReference>
<dbReference type="SUPFAM" id="SSF52047">
    <property type="entry name" value="RNI-like"/>
    <property type="match status" value="1"/>
</dbReference>
<protein>
    <recommendedName>
        <fullName evidence="3">Leucine-rich repeat-containing protein (Substrate of the Dot/Icm secretion system)</fullName>
    </recommendedName>
</protein>
<sequence>MKTNFISIKKPKLSQAWLVLTNQMSYTLTQEELIAKVEHCDSQVSALSLQNFGLGYRQPKTIVALLEKISSNIITLDLTNNVLSRLSIKEIDTLFQTLSKSSIKHLDLSLNAPRSIWSEEELIAFFSKISRNLESLCLGFYDLASYPANQVKNAFKKLPALQKLDLRNNCLANFKPDELTEILAAQSAPTLMLTTNGFGDSPDWSIAALLQCIPATTKCVNISRNCLASPDAETLKQLAEIKPELQEIIIDSKRIYRADDNKAFIIQTVEKYHDAAFFQSKFAVPVQPVKNIEPVVVGLRA</sequence>
<dbReference type="Proteomes" id="UP001595758">
    <property type="component" value="Unassembled WGS sequence"/>
</dbReference>
<keyword evidence="2" id="KW-1185">Reference proteome</keyword>
<name>A0ABV8CEX8_9GAMM</name>
<dbReference type="InterPro" id="IPR032675">
    <property type="entry name" value="LRR_dom_sf"/>
</dbReference>
<evidence type="ECO:0008006" key="3">
    <source>
        <dbReference type="Google" id="ProtNLM"/>
    </source>
</evidence>
<dbReference type="EMBL" id="JBHSAB010000006">
    <property type="protein sequence ID" value="MFC3908529.1"/>
    <property type="molecule type" value="Genomic_DNA"/>
</dbReference>